<evidence type="ECO:0000256" key="1">
    <source>
        <dbReference type="SAM" id="MobiDB-lite"/>
    </source>
</evidence>
<evidence type="ECO:0000313" key="2">
    <source>
        <dbReference type="EMBL" id="KAF8781751.1"/>
    </source>
</evidence>
<reference evidence="2" key="1">
    <citation type="journal article" date="2020" name="bioRxiv">
        <title>Chromosome-level reference genome of the European wasp spider Argiope bruennichi: a resource for studies on range expansion and evolutionary adaptation.</title>
        <authorList>
            <person name="Sheffer M.M."/>
            <person name="Hoppe A."/>
            <person name="Krehenwinkel H."/>
            <person name="Uhl G."/>
            <person name="Kuss A.W."/>
            <person name="Jensen L."/>
            <person name="Jensen C."/>
            <person name="Gillespie R.G."/>
            <person name="Hoff K.J."/>
            <person name="Prost S."/>
        </authorList>
    </citation>
    <scope>NUCLEOTIDE SEQUENCE</scope>
</reference>
<dbReference type="Proteomes" id="UP000807504">
    <property type="component" value="Unassembled WGS sequence"/>
</dbReference>
<evidence type="ECO:0008006" key="4">
    <source>
        <dbReference type="Google" id="ProtNLM"/>
    </source>
</evidence>
<comment type="caution">
    <text evidence="2">The sequence shown here is derived from an EMBL/GenBank/DDBJ whole genome shotgun (WGS) entry which is preliminary data.</text>
</comment>
<evidence type="ECO:0000313" key="3">
    <source>
        <dbReference type="Proteomes" id="UP000807504"/>
    </source>
</evidence>
<sequence length="212" mass="23787">MTDPDVTDSRPINYDITDIASVSLAFFDIRNWYAFFLRMIKIGERFIAQCWNKLNVFSDSNQLITENSRNTCSVCGKRFSVDPQELQKRFARHVGSVPGGWVFVPNLEEYNPVKSSGTEAKGQSSRDHRDATTNSSSESIEPNATSSSLVFSTNTPVRSKTRSSITAKKPMTPKKGCVHFQKTPKSARRSKSTTEENAPLIGRRSKRQKKGN</sequence>
<gene>
    <name evidence="2" type="ORF">HNY73_012116</name>
</gene>
<feature type="compositionally biased region" description="Basic residues" evidence="1">
    <location>
        <begin position="203"/>
        <end position="212"/>
    </location>
</feature>
<reference evidence="2" key="2">
    <citation type="submission" date="2020-06" db="EMBL/GenBank/DDBJ databases">
        <authorList>
            <person name="Sheffer M."/>
        </authorList>
    </citation>
    <scope>NUCLEOTIDE SEQUENCE</scope>
</reference>
<name>A0A8T0EVH6_ARGBR</name>
<dbReference type="AlphaFoldDB" id="A0A8T0EVH6"/>
<feature type="region of interest" description="Disordered" evidence="1">
    <location>
        <begin position="113"/>
        <end position="212"/>
    </location>
</feature>
<protein>
    <recommendedName>
        <fullName evidence="4">C2H2-type domain-containing protein</fullName>
    </recommendedName>
</protein>
<feature type="compositionally biased region" description="Polar residues" evidence="1">
    <location>
        <begin position="113"/>
        <end position="123"/>
    </location>
</feature>
<proteinExistence type="predicted"/>
<keyword evidence="3" id="KW-1185">Reference proteome</keyword>
<dbReference type="EMBL" id="JABXBU010001863">
    <property type="protein sequence ID" value="KAF8781751.1"/>
    <property type="molecule type" value="Genomic_DNA"/>
</dbReference>
<accession>A0A8T0EVH6</accession>
<organism evidence="2 3">
    <name type="scientific">Argiope bruennichi</name>
    <name type="common">Wasp spider</name>
    <name type="synonym">Aranea bruennichi</name>
    <dbReference type="NCBI Taxonomy" id="94029"/>
    <lineage>
        <taxon>Eukaryota</taxon>
        <taxon>Metazoa</taxon>
        <taxon>Ecdysozoa</taxon>
        <taxon>Arthropoda</taxon>
        <taxon>Chelicerata</taxon>
        <taxon>Arachnida</taxon>
        <taxon>Araneae</taxon>
        <taxon>Araneomorphae</taxon>
        <taxon>Entelegynae</taxon>
        <taxon>Araneoidea</taxon>
        <taxon>Araneidae</taxon>
        <taxon>Argiope</taxon>
    </lineage>
</organism>
<feature type="compositionally biased region" description="Polar residues" evidence="1">
    <location>
        <begin position="132"/>
        <end position="166"/>
    </location>
</feature>